<evidence type="ECO:0000256" key="4">
    <source>
        <dbReference type="ARBA" id="ARBA00023306"/>
    </source>
</evidence>
<keyword evidence="2" id="KW-0132">Cell division</keyword>
<proteinExistence type="predicted"/>
<evidence type="ECO:0000313" key="6">
    <source>
        <dbReference type="Proteomes" id="UP000006804"/>
    </source>
</evidence>
<dbReference type="eggNOG" id="COG1386">
    <property type="taxonomic scope" value="Bacteria"/>
</dbReference>
<dbReference type="PANTHER" id="PTHR34298">
    <property type="entry name" value="SEGREGATION AND CONDENSATION PROTEIN B"/>
    <property type="match status" value="1"/>
</dbReference>
<dbReference type="Proteomes" id="UP000006804">
    <property type="component" value="Chromosome"/>
</dbReference>
<dbReference type="GO" id="GO:0051301">
    <property type="term" value="P:cell division"/>
    <property type="evidence" value="ECO:0007669"/>
    <property type="project" value="UniProtKB-KW"/>
</dbReference>
<protein>
    <submittedName>
        <fullName evidence="5">Chromosome segregation and condensation protein, ScpB</fullName>
    </submittedName>
</protein>
<dbReference type="InterPro" id="IPR005234">
    <property type="entry name" value="ScpB_csome_segregation"/>
</dbReference>
<evidence type="ECO:0000256" key="2">
    <source>
        <dbReference type="ARBA" id="ARBA00022618"/>
    </source>
</evidence>
<sequence length="172" mass="19333">MNLKAAAEAIIFASKGITLEKLAKILRITTEETEKILNELADEYNLPDHGVELKRLGDVYRFYTKAEYAQLVQSVGKSIYTKLSVSQLEIVAIIMINGPSTLQQISEIRGKDSSALVRSLHKMGVLTRKRYKNSYIYNLSQRFKELLMIEEVPGDIAEHLQTATPSPSSSEE</sequence>
<keyword evidence="4" id="KW-0131">Cell cycle</keyword>
<accession>F7YXC9</accession>
<keyword evidence="6" id="KW-1185">Reference proteome</keyword>
<evidence type="ECO:0000256" key="1">
    <source>
        <dbReference type="ARBA" id="ARBA00022490"/>
    </source>
</evidence>
<dbReference type="InterPro" id="IPR036388">
    <property type="entry name" value="WH-like_DNA-bd_sf"/>
</dbReference>
<dbReference type="Gene3D" id="1.10.10.10">
    <property type="entry name" value="Winged helix-like DNA-binding domain superfamily/Winged helix DNA-binding domain"/>
    <property type="match status" value="2"/>
</dbReference>
<reference evidence="5 6" key="1">
    <citation type="submission" date="2010-11" db="EMBL/GenBank/DDBJ databases">
        <title>The complete genome of Thermotoga thermarum DSM 5069.</title>
        <authorList>
            <consortium name="US DOE Joint Genome Institute (JGI-PGF)"/>
            <person name="Lucas S."/>
            <person name="Copeland A."/>
            <person name="Lapidus A."/>
            <person name="Bruce D."/>
            <person name="Goodwin L."/>
            <person name="Pitluck S."/>
            <person name="Kyrpides N."/>
            <person name="Mavromatis K."/>
            <person name="Ivanova N."/>
            <person name="Zeytun A."/>
            <person name="Brettin T."/>
            <person name="Detter J.C."/>
            <person name="Tapia R."/>
            <person name="Han C."/>
            <person name="Land M."/>
            <person name="Hauser L."/>
            <person name="Markowitz V."/>
            <person name="Cheng J.-F."/>
            <person name="Hugenholtz P."/>
            <person name="Woyke T."/>
            <person name="Wu D."/>
            <person name="Spring S."/>
            <person name="Schroeder M."/>
            <person name="Brambilla E."/>
            <person name="Klenk H.-P."/>
            <person name="Eisen J.A."/>
        </authorList>
    </citation>
    <scope>NUCLEOTIDE SEQUENCE [LARGE SCALE GENOMIC DNA]</scope>
    <source>
        <strain evidence="5 6">DSM 5069</strain>
    </source>
</reference>
<organism evidence="5 6">
    <name type="scientific">Pseudothermotoga thermarum DSM 5069</name>
    <dbReference type="NCBI Taxonomy" id="688269"/>
    <lineage>
        <taxon>Bacteria</taxon>
        <taxon>Thermotogati</taxon>
        <taxon>Thermotogota</taxon>
        <taxon>Thermotogae</taxon>
        <taxon>Thermotogales</taxon>
        <taxon>Thermotogaceae</taxon>
        <taxon>Pseudothermotoga</taxon>
    </lineage>
</organism>
<dbReference type="PANTHER" id="PTHR34298:SF2">
    <property type="entry name" value="SEGREGATION AND CONDENSATION PROTEIN B"/>
    <property type="match status" value="1"/>
</dbReference>
<dbReference type="InterPro" id="IPR036390">
    <property type="entry name" value="WH_DNA-bd_sf"/>
</dbReference>
<keyword evidence="1" id="KW-0963">Cytoplasm</keyword>
<keyword evidence="3" id="KW-0159">Chromosome partition</keyword>
<evidence type="ECO:0000313" key="5">
    <source>
        <dbReference type="EMBL" id="AEH51623.1"/>
    </source>
</evidence>
<dbReference type="NCBIfam" id="TIGR00281">
    <property type="entry name" value="SMC-Scp complex subunit ScpB"/>
    <property type="match status" value="1"/>
</dbReference>
<dbReference type="GO" id="GO:0051304">
    <property type="term" value="P:chromosome separation"/>
    <property type="evidence" value="ECO:0007669"/>
    <property type="project" value="InterPro"/>
</dbReference>
<dbReference type="PATRIC" id="fig|688269.3.peg.1618"/>
<evidence type="ECO:0000256" key="3">
    <source>
        <dbReference type="ARBA" id="ARBA00022829"/>
    </source>
</evidence>
<dbReference type="STRING" id="688269.Theth_1570"/>
<dbReference type="EMBL" id="CP002351">
    <property type="protein sequence ID" value="AEH51623.1"/>
    <property type="molecule type" value="Genomic_DNA"/>
</dbReference>
<name>F7YXC9_9THEM</name>
<dbReference type="SUPFAM" id="SSF46785">
    <property type="entry name" value="Winged helix' DNA-binding domain"/>
    <property type="match status" value="2"/>
</dbReference>
<dbReference type="KEGG" id="tta:Theth_1570"/>
<dbReference type="Pfam" id="PF04079">
    <property type="entry name" value="SMC_ScpB"/>
    <property type="match status" value="1"/>
</dbReference>
<dbReference type="HOGENOM" id="CLU_045647_5_3_0"/>
<gene>
    <name evidence="5" type="ORF">Theth_1570</name>
</gene>
<dbReference type="AlphaFoldDB" id="F7YXC9"/>